<feature type="domain" description="Outer membrane protein beta-barrel" evidence="3">
    <location>
        <begin position="6"/>
        <end position="174"/>
    </location>
</feature>
<feature type="signal peptide" evidence="2">
    <location>
        <begin position="1"/>
        <end position="18"/>
    </location>
</feature>
<protein>
    <recommendedName>
        <fullName evidence="3">Outer membrane protein beta-barrel domain-containing protein</fullName>
    </recommendedName>
</protein>
<accession>A0ABT6DHJ3</accession>
<dbReference type="InterPro" id="IPR027385">
    <property type="entry name" value="Beta-barrel_OMP"/>
</dbReference>
<keyword evidence="5" id="KW-1185">Reference proteome</keyword>
<sequence>MKFAFILFASLISLQAHAGILFEPMVSYESGSNNIEFTTAGATMRGMSSDKSTNSAVNYGARLGYLFSSGFWFAGDYSAATSGKSKFDLHEDSFDRTAMGVDLGMWNGRWNFWLGYNISDKLEFTQATNTEKEYVSGTSMKVGIGYLLFNHIAFNIEYTYRNYTTGDEKSSDIAFSDFSTYTKSFTQQSYSAGLSFPF</sequence>
<dbReference type="Proteomes" id="UP001152321">
    <property type="component" value="Unassembled WGS sequence"/>
</dbReference>
<evidence type="ECO:0000256" key="1">
    <source>
        <dbReference type="ARBA" id="ARBA00022729"/>
    </source>
</evidence>
<comment type="caution">
    <text evidence="4">The sequence shown here is derived from an EMBL/GenBank/DDBJ whole genome shotgun (WGS) entry which is preliminary data.</text>
</comment>
<name>A0ABT6DHJ3_9BACT</name>
<evidence type="ECO:0000259" key="3">
    <source>
        <dbReference type="Pfam" id="PF13505"/>
    </source>
</evidence>
<dbReference type="Pfam" id="PF13505">
    <property type="entry name" value="OMP_b-brl"/>
    <property type="match status" value="1"/>
</dbReference>
<reference evidence="4" key="1">
    <citation type="submission" date="2022-08" db="EMBL/GenBank/DDBJ databases">
        <title>Novel Bdellovibrio Species Isolated from Svalbard: Designation Bdellovibrio svalbardensis.</title>
        <authorList>
            <person name="Mitchell R.J."/>
            <person name="Choi S.Y."/>
        </authorList>
    </citation>
    <scope>NUCLEOTIDE SEQUENCE</scope>
    <source>
        <strain evidence="4">PAP01</strain>
    </source>
</reference>
<dbReference type="SUPFAM" id="SSF56925">
    <property type="entry name" value="OMPA-like"/>
    <property type="match status" value="1"/>
</dbReference>
<evidence type="ECO:0000313" key="5">
    <source>
        <dbReference type="Proteomes" id="UP001152321"/>
    </source>
</evidence>
<feature type="chain" id="PRO_5047452403" description="Outer membrane protein beta-barrel domain-containing protein" evidence="2">
    <location>
        <begin position="19"/>
        <end position="198"/>
    </location>
</feature>
<dbReference type="EMBL" id="JANRMI010000002">
    <property type="protein sequence ID" value="MDG0816268.1"/>
    <property type="molecule type" value="Genomic_DNA"/>
</dbReference>
<dbReference type="InterPro" id="IPR011250">
    <property type="entry name" value="OMP/PagP_B-barrel"/>
</dbReference>
<organism evidence="4 5">
    <name type="scientific">Bdellovibrio svalbardensis</name>
    <dbReference type="NCBI Taxonomy" id="2972972"/>
    <lineage>
        <taxon>Bacteria</taxon>
        <taxon>Pseudomonadati</taxon>
        <taxon>Bdellovibrionota</taxon>
        <taxon>Bdellovibrionia</taxon>
        <taxon>Bdellovibrionales</taxon>
        <taxon>Pseudobdellovibrionaceae</taxon>
        <taxon>Bdellovibrio</taxon>
    </lineage>
</organism>
<evidence type="ECO:0000313" key="4">
    <source>
        <dbReference type="EMBL" id="MDG0816268.1"/>
    </source>
</evidence>
<evidence type="ECO:0000256" key="2">
    <source>
        <dbReference type="SAM" id="SignalP"/>
    </source>
</evidence>
<proteinExistence type="predicted"/>
<keyword evidence="1 2" id="KW-0732">Signal</keyword>
<gene>
    <name evidence="4" type="ORF">NWE73_07825</name>
</gene>
<dbReference type="RefSeq" id="WP_277577745.1">
    <property type="nucleotide sequence ID" value="NZ_JANRMI010000002.1"/>
</dbReference>